<dbReference type="GO" id="GO:0005737">
    <property type="term" value="C:cytoplasm"/>
    <property type="evidence" value="ECO:0007669"/>
    <property type="project" value="TreeGrafter"/>
</dbReference>
<evidence type="ECO:0000256" key="5">
    <source>
        <dbReference type="ARBA" id="ARBA00023175"/>
    </source>
</evidence>
<organism evidence="11 12">
    <name type="scientific">Enterospora canceri</name>
    <dbReference type="NCBI Taxonomy" id="1081671"/>
    <lineage>
        <taxon>Eukaryota</taxon>
        <taxon>Fungi</taxon>
        <taxon>Fungi incertae sedis</taxon>
        <taxon>Microsporidia</taxon>
        <taxon>Enterocytozoonidae</taxon>
        <taxon>Enterospora</taxon>
    </lineage>
</organism>
<dbReference type="InterPro" id="IPR002710">
    <property type="entry name" value="Dilute_dom"/>
</dbReference>
<dbReference type="Gene3D" id="3.40.850.10">
    <property type="entry name" value="Kinesin motor domain"/>
    <property type="match status" value="1"/>
</dbReference>
<name>A0A1Y1S8J7_9MICR</name>
<feature type="domain" description="Myosin motor" evidence="10">
    <location>
        <begin position="3"/>
        <end position="611"/>
    </location>
</feature>
<dbReference type="PROSITE" id="PS51126">
    <property type="entry name" value="DILUTE"/>
    <property type="match status" value="1"/>
</dbReference>
<reference evidence="11 12" key="1">
    <citation type="journal article" date="2017" name="Environ. Microbiol.">
        <title>Decay of the glycolytic pathway and adaptation to intranuclear parasitism within Enterocytozoonidae microsporidia.</title>
        <authorList>
            <person name="Wiredu Boakye D."/>
            <person name="Jaroenlak P."/>
            <person name="Prachumwat A."/>
            <person name="Williams T.A."/>
            <person name="Bateman K.S."/>
            <person name="Itsathitphaisarn O."/>
            <person name="Sritunyalucksana K."/>
            <person name="Paszkiewicz K.H."/>
            <person name="Moore K.A."/>
            <person name="Stentiford G.D."/>
            <person name="Williams B.A."/>
        </authorList>
    </citation>
    <scope>NUCLEOTIDE SEQUENCE [LARGE SCALE GENOMIC DNA]</scope>
    <source>
        <strain evidence="11 12">GB1</strain>
    </source>
</reference>
<proteinExistence type="inferred from homology"/>
<protein>
    <submittedName>
        <fullName evidence="11">MYO1</fullName>
    </submittedName>
</protein>
<dbReference type="InterPro" id="IPR036961">
    <property type="entry name" value="Kinesin_motor_dom_sf"/>
</dbReference>
<dbReference type="PANTHER" id="PTHR13140:SF706">
    <property type="entry name" value="DILUTE CLASS UNCONVENTIONAL MYOSIN, ISOFORM C"/>
    <property type="match status" value="1"/>
</dbReference>
<evidence type="ECO:0000256" key="4">
    <source>
        <dbReference type="ARBA" id="ARBA00023123"/>
    </source>
</evidence>
<dbReference type="GO" id="GO:0000146">
    <property type="term" value="F:microfilament motor activity"/>
    <property type="evidence" value="ECO:0007669"/>
    <property type="project" value="TreeGrafter"/>
</dbReference>
<dbReference type="Pfam" id="PF01843">
    <property type="entry name" value="DIL"/>
    <property type="match status" value="1"/>
</dbReference>
<evidence type="ECO:0000256" key="2">
    <source>
        <dbReference type="ARBA" id="ARBA00022840"/>
    </source>
</evidence>
<feature type="binding site" evidence="7">
    <location>
        <begin position="93"/>
        <end position="100"/>
    </location>
    <ligand>
        <name>ATP</name>
        <dbReference type="ChEBI" id="CHEBI:30616"/>
    </ligand>
</feature>
<dbReference type="Gene3D" id="1.20.120.720">
    <property type="entry name" value="Myosin VI head, motor domain, U50 subdomain"/>
    <property type="match status" value="1"/>
</dbReference>
<evidence type="ECO:0000313" key="12">
    <source>
        <dbReference type="Proteomes" id="UP000192639"/>
    </source>
</evidence>
<evidence type="ECO:0000259" key="9">
    <source>
        <dbReference type="PROSITE" id="PS51126"/>
    </source>
</evidence>
<dbReference type="Gene3D" id="1.10.10.820">
    <property type="match status" value="1"/>
</dbReference>
<accession>A0A1Y1S8J7</accession>
<gene>
    <name evidence="11" type="primary">MYO1</name>
    <name evidence="11" type="ORF">ECANGB1_645</name>
</gene>
<comment type="similarity">
    <text evidence="7">Belongs to the TRAFAC class myosin-kinesin ATPase superfamily. Myosin family.</text>
</comment>
<evidence type="ECO:0000259" key="10">
    <source>
        <dbReference type="PROSITE" id="PS51456"/>
    </source>
</evidence>
<keyword evidence="3 8" id="KW-0175">Coiled coil</keyword>
<dbReference type="GO" id="GO:0016020">
    <property type="term" value="C:membrane"/>
    <property type="evidence" value="ECO:0007669"/>
    <property type="project" value="TreeGrafter"/>
</dbReference>
<keyword evidence="1 7" id="KW-0547">Nucleotide-binding</keyword>
<dbReference type="OrthoDB" id="6108017at2759"/>
<keyword evidence="2 7" id="KW-0067">ATP-binding</keyword>
<keyword evidence="6 7" id="KW-0009">Actin-binding</keyword>
<dbReference type="CDD" id="cd00124">
    <property type="entry name" value="MYSc"/>
    <property type="match status" value="1"/>
</dbReference>
<comment type="caution">
    <text evidence="11">The sequence shown here is derived from an EMBL/GenBank/DDBJ whole genome shotgun (WGS) entry which is preliminary data.</text>
</comment>
<dbReference type="PANTHER" id="PTHR13140">
    <property type="entry name" value="MYOSIN"/>
    <property type="match status" value="1"/>
</dbReference>
<dbReference type="EMBL" id="LWDP01000018">
    <property type="protein sequence ID" value="ORD94501.1"/>
    <property type="molecule type" value="Genomic_DNA"/>
</dbReference>
<dbReference type="Pfam" id="PF00063">
    <property type="entry name" value="Myosin_head"/>
    <property type="match status" value="2"/>
</dbReference>
<evidence type="ECO:0000256" key="3">
    <source>
        <dbReference type="ARBA" id="ARBA00023054"/>
    </source>
</evidence>
<dbReference type="Gene3D" id="1.20.58.530">
    <property type="match status" value="1"/>
</dbReference>
<feature type="region of interest" description="Actin-binding" evidence="7">
    <location>
        <begin position="496"/>
        <end position="518"/>
    </location>
</feature>
<dbReference type="SUPFAM" id="SSF52540">
    <property type="entry name" value="P-loop containing nucleoside triphosphate hydrolases"/>
    <property type="match status" value="1"/>
</dbReference>
<evidence type="ECO:0000256" key="8">
    <source>
        <dbReference type="SAM" id="Coils"/>
    </source>
</evidence>
<dbReference type="AlphaFoldDB" id="A0A1Y1S8J7"/>
<dbReference type="InterPro" id="IPR027417">
    <property type="entry name" value="P-loop_NTPase"/>
</dbReference>
<dbReference type="SMART" id="SM00242">
    <property type="entry name" value="MYSc"/>
    <property type="match status" value="1"/>
</dbReference>
<dbReference type="Proteomes" id="UP000192639">
    <property type="component" value="Unassembled WGS sequence"/>
</dbReference>
<dbReference type="InterPro" id="IPR001609">
    <property type="entry name" value="Myosin_head_motor_dom-like"/>
</dbReference>
<feature type="domain" description="Dilute" evidence="9">
    <location>
        <begin position="832"/>
        <end position="1069"/>
    </location>
</feature>
<keyword evidence="5 7" id="KW-0505">Motor protein</keyword>
<evidence type="ECO:0000256" key="6">
    <source>
        <dbReference type="ARBA" id="ARBA00023203"/>
    </source>
</evidence>
<sequence length="1114" mass="130071">MHMDNEDLCKQKNLDNESLLNTLSERYELAEIYTNCGLLLLSINPYARLDIYSENIKQMYKKGHNLKPHIFMLIEECLKNIRLRGEHSIIISGESGAGKTECTKIILKYLDIEQIEAVDMIVESIGNAKTVYNNNSSRFGKLIRVGKTIKLETFLLEKSRVTEQAENEQNFHIFYYLLAGNNLLMDNDYITVHRFGKYKEKYMELKQAFKMIGIDFEYIERMLLGVLHIGSINFEDWDDGQFDQISSTFNISRSVLEEYLTYKTMKIRDEEIKKKYTIQESKMLRNSLARLIYSKIFDYIIMKINEHYSGKTNATQFEEGECLNILDIFGFENFDKNGLNQFCINWCNEKLYDEFVKRTFEHQKAIFAEEELDLLTMRNSNGSLINLKGLKMGKSALNLIEKKCGLVDLIAEESIINGTPDNLCNKIRQYLKLAIKFDDTFVFKHYVGDLDYNCSDFVEKNKEKADVGLIAGNKFVIQNNTEDVCKNVVGYFRKSMRSLFDVLNKTELKYIKCIKPNNKKAEMHFDRGLVAKQLRANGILQTIQLSKHMFAYQCYIDEFEERYSFLFAMKTRESECAFEYDGNSLLKSLVKGKTRYFFNNETLKELEKVRVALSMIRLNLHKRRMERVFYVIQRVHRLEKERIENVRIEQEKALVVKLETERRQQEAKMKEELSKKAEEKLPDEIIEIEQMCVIKQENENPLPQKERVVSKNNTKSNCNNCRVLEQKYKFQSQKLLRLQGIELEYEKLRKEVRRLTNAEDSSESFDGLSSNNIYRCMIQIYIDHAPMFSEKDVPKDEMLSMAHGLFYAINRLDDDFNLNLAVTLEEVSRRLDQILANTQITLFFLSNTIELLVLCADSVITEMTPTNRQNLIDLIHLFHKEVTHAFKTRIRTALPFSIIEHQAIKELKVKESIFKKIFTGTTISQLVSILDEVVDWLGFYYVPETHIHGIFAHLLGYVDFESFNSLLIKRNYLSFNRCAQINYNLSEITKFCYRIGYTDVSLSLGHITEAVKLATAMAVVHKSSNKKDCAYLTGLINNTFLNPLQINTLIDLFEEQPLQKIGCRGIVEKFIREPADDQITVELYSDITAFVIPKFIPNRAMRSIIRVIEQNDEI</sequence>
<dbReference type="VEuPathDB" id="MicrosporidiaDB:ECANGB1_645"/>
<feature type="coiled-coil region" evidence="8">
    <location>
        <begin position="648"/>
        <end position="675"/>
    </location>
</feature>
<dbReference type="GO" id="GO:0016459">
    <property type="term" value="C:myosin complex"/>
    <property type="evidence" value="ECO:0007669"/>
    <property type="project" value="UniProtKB-KW"/>
</dbReference>
<dbReference type="PROSITE" id="PS51456">
    <property type="entry name" value="MYOSIN_MOTOR"/>
    <property type="match status" value="1"/>
</dbReference>
<evidence type="ECO:0000256" key="1">
    <source>
        <dbReference type="ARBA" id="ARBA00022741"/>
    </source>
</evidence>
<keyword evidence="12" id="KW-1185">Reference proteome</keyword>
<evidence type="ECO:0000256" key="7">
    <source>
        <dbReference type="PROSITE-ProRule" id="PRU00782"/>
    </source>
</evidence>
<dbReference type="GO" id="GO:0005524">
    <property type="term" value="F:ATP binding"/>
    <property type="evidence" value="ECO:0007669"/>
    <property type="project" value="UniProtKB-UniRule"/>
</dbReference>
<dbReference type="GO" id="GO:0007015">
    <property type="term" value="P:actin filament organization"/>
    <property type="evidence" value="ECO:0007669"/>
    <property type="project" value="TreeGrafter"/>
</dbReference>
<dbReference type="GO" id="GO:0051015">
    <property type="term" value="F:actin filament binding"/>
    <property type="evidence" value="ECO:0007669"/>
    <property type="project" value="TreeGrafter"/>
</dbReference>
<keyword evidence="4 7" id="KW-0518">Myosin</keyword>
<evidence type="ECO:0000313" key="11">
    <source>
        <dbReference type="EMBL" id="ORD94501.1"/>
    </source>
</evidence>
<dbReference type="PRINTS" id="PR00193">
    <property type="entry name" value="MYOSINHEAVY"/>
</dbReference>
<dbReference type="SMART" id="SM01132">
    <property type="entry name" value="DIL"/>
    <property type="match status" value="1"/>
</dbReference>